<dbReference type="GO" id="GO:0008800">
    <property type="term" value="F:beta-lactamase activity"/>
    <property type="evidence" value="ECO:0007669"/>
    <property type="project" value="InterPro"/>
</dbReference>
<organism evidence="2 3">
    <name type="scientific">Nocardia stercoris</name>
    <dbReference type="NCBI Taxonomy" id="2483361"/>
    <lineage>
        <taxon>Bacteria</taxon>
        <taxon>Bacillati</taxon>
        <taxon>Actinomycetota</taxon>
        <taxon>Actinomycetes</taxon>
        <taxon>Mycobacteriales</taxon>
        <taxon>Nocardiaceae</taxon>
        <taxon>Nocardia</taxon>
    </lineage>
</organism>
<feature type="domain" description="Beta-lactamase class A catalytic" evidence="1">
    <location>
        <begin position="15"/>
        <end position="257"/>
    </location>
</feature>
<dbReference type="GO" id="GO:0030655">
    <property type="term" value="P:beta-lactam antibiotic catabolic process"/>
    <property type="evidence" value="ECO:0007669"/>
    <property type="project" value="InterPro"/>
</dbReference>
<dbReference type="OrthoDB" id="33989at2"/>
<keyword evidence="3" id="KW-1185">Reference proteome</keyword>
<sequence>METIFRAAGAQGWVHARCLECAAEVGSGADEPVVLASVVKVLLVLEFARQVAAEQLDPTDRVRISAADRLGGVGTAGFFDDAEISLRDAAFMAITVSDNTAADLLFDRVGVANVRSLVTELGLTRTRVLGAPRDTLHTLAQDIGASDPVDFAQRFQTLSPQEYFGTRATDPLRTTASTPRDMTRLLALIDQDRAAPPDACSWVRELMRRQVYTHRLASGFRPGTRIWSKTGSLPGFRNEVGVVEDSDGFRCAVAVFTKVDSLAVRMPMVDRAIGAVARAAVDRLAHSCPKTVLH</sequence>
<dbReference type="Pfam" id="PF13354">
    <property type="entry name" value="Beta-lactamase2"/>
    <property type="match status" value="1"/>
</dbReference>
<name>A0A3M2LH60_9NOCA</name>
<dbReference type="InterPro" id="IPR012338">
    <property type="entry name" value="Beta-lactam/transpept-like"/>
</dbReference>
<protein>
    <submittedName>
        <fullName evidence="2">Serine hydrolase</fullName>
    </submittedName>
</protein>
<dbReference type="SUPFAM" id="SSF56601">
    <property type="entry name" value="beta-lactamase/transpeptidase-like"/>
    <property type="match status" value="1"/>
</dbReference>
<keyword evidence="2" id="KW-0378">Hydrolase</keyword>
<dbReference type="InterPro" id="IPR000871">
    <property type="entry name" value="Beta-lactam_class-A"/>
</dbReference>
<dbReference type="AlphaFoldDB" id="A0A3M2LH60"/>
<dbReference type="Proteomes" id="UP000279275">
    <property type="component" value="Unassembled WGS sequence"/>
</dbReference>
<dbReference type="EMBL" id="RFFH01000001">
    <property type="protein sequence ID" value="RMI35325.1"/>
    <property type="molecule type" value="Genomic_DNA"/>
</dbReference>
<dbReference type="PANTHER" id="PTHR35333:SF3">
    <property type="entry name" value="BETA-LACTAMASE-TYPE TRANSPEPTIDASE FOLD CONTAINING PROTEIN"/>
    <property type="match status" value="1"/>
</dbReference>
<dbReference type="PANTHER" id="PTHR35333">
    <property type="entry name" value="BETA-LACTAMASE"/>
    <property type="match status" value="1"/>
</dbReference>
<reference evidence="2 3" key="1">
    <citation type="submission" date="2018-10" db="EMBL/GenBank/DDBJ databases">
        <title>Isolation from cow dung.</title>
        <authorList>
            <person name="Ling L."/>
        </authorList>
    </citation>
    <scope>NUCLEOTIDE SEQUENCE [LARGE SCALE GENOMIC DNA]</scope>
    <source>
        <strain evidence="2 3">NEAU-LL90</strain>
    </source>
</reference>
<evidence type="ECO:0000313" key="2">
    <source>
        <dbReference type="EMBL" id="RMI35325.1"/>
    </source>
</evidence>
<dbReference type="Gene3D" id="3.40.710.10">
    <property type="entry name" value="DD-peptidase/beta-lactamase superfamily"/>
    <property type="match status" value="1"/>
</dbReference>
<gene>
    <name evidence="2" type="ORF">EBN03_03325</name>
</gene>
<dbReference type="RefSeq" id="WP_122186299.1">
    <property type="nucleotide sequence ID" value="NZ_RFFH01000001.1"/>
</dbReference>
<proteinExistence type="predicted"/>
<evidence type="ECO:0000259" key="1">
    <source>
        <dbReference type="Pfam" id="PF13354"/>
    </source>
</evidence>
<accession>A0A3M2LH60</accession>
<evidence type="ECO:0000313" key="3">
    <source>
        <dbReference type="Proteomes" id="UP000279275"/>
    </source>
</evidence>
<dbReference type="GO" id="GO:0046677">
    <property type="term" value="P:response to antibiotic"/>
    <property type="evidence" value="ECO:0007669"/>
    <property type="project" value="InterPro"/>
</dbReference>
<dbReference type="InterPro" id="IPR045155">
    <property type="entry name" value="Beta-lactam_cat"/>
</dbReference>
<comment type="caution">
    <text evidence="2">The sequence shown here is derived from an EMBL/GenBank/DDBJ whole genome shotgun (WGS) entry which is preliminary data.</text>
</comment>